<feature type="region of interest" description="Disordered" evidence="1">
    <location>
        <begin position="297"/>
        <end position="368"/>
    </location>
</feature>
<evidence type="ECO:0000313" key="2">
    <source>
        <dbReference type="EnsemblMetazoa" id="tetur02g15194.1"/>
    </source>
</evidence>
<dbReference type="EMBL" id="CAEY01000835">
    <property type="status" value="NOT_ANNOTATED_CDS"/>
    <property type="molecule type" value="Genomic_DNA"/>
</dbReference>
<feature type="region of interest" description="Disordered" evidence="1">
    <location>
        <begin position="129"/>
        <end position="168"/>
    </location>
</feature>
<sequence>MCSFINQCKVNGLSMEKLIVNSLIFIVILRVSSASASSTSTDSSTTALSSSTTVKTETELISSESKDSEDKNDLLKGLKDFGPDDLAKLIKAKKEKELDEFKSKVTNIRGNREALDSYQQKGVPIVQQHEDDYQSQTDQSEEDDFDGGNDSSSSGVKRPKFGNLGSFIPNPGSVMTMMVKPIDRPEQMQQLWPPMVSNRKVPIMPPMAPMAPIQPMQPPISLFPPNPFSFIGQHFANKPRHSHKKKQMNPLSLLLMGLTGTKRKRPRPRPVYHNYPAYQQQPISPILPEFESNEPDYMYPVTQNYNTKGSKGASGKKGRRRPKNPSYNHLPPPPSSIKGKSKGKTSFKGKWNWPMQDDYKDLQQGFNE</sequence>
<feature type="region of interest" description="Disordered" evidence="1">
    <location>
        <begin position="37"/>
        <end position="78"/>
    </location>
</feature>
<evidence type="ECO:0000313" key="3">
    <source>
        <dbReference type="Proteomes" id="UP000015104"/>
    </source>
</evidence>
<reference evidence="2" key="2">
    <citation type="submission" date="2015-06" db="UniProtKB">
        <authorList>
            <consortium name="EnsemblMetazoa"/>
        </authorList>
    </citation>
    <scope>IDENTIFICATION</scope>
</reference>
<name>T1JYD0_TETUR</name>
<dbReference type="Proteomes" id="UP000015104">
    <property type="component" value="Unassembled WGS sequence"/>
</dbReference>
<dbReference type="HOGENOM" id="CLU_753007_0_0_1"/>
<dbReference type="EnsemblMetazoa" id="tetur02g15194.1">
    <property type="protein sequence ID" value="tetur02g15194.1"/>
    <property type="gene ID" value="tetur02g15194"/>
</dbReference>
<feature type="compositionally biased region" description="Basic and acidic residues" evidence="1">
    <location>
        <begin position="64"/>
        <end position="78"/>
    </location>
</feature>
<proteinExistence type="predicted"/>
<feature type="compositionally biased region" description="Basic residues" evidence="1">
    <location>
        <begin position="314"/>
        <end position="323"/>
    </location>
</feature>
<dbReference type="AlphaFoldDB" id="T1JYD0"/>
<accession>T1JYD0</accession>
<protein>
    <submittedName>
        <fullName evidence="2">Uncharacterized protein</fullName>
    </submittedName>
</protein>
<organism evidence="2 3">
    <name type="scientific">Tetranychus urticae</name>
    <name type="common">Two-spotted spider mite</name>
    <dbReference type="NCBI Taxonomy" id="32264"/>
    <lineage>
        <taxon>Eukaryota</taxon>
        <taxon>Metazoa</taxon>
        <taxon>Ecdysozoa</taxon>
        <taxon>Arthropoda</taxon>
        <taxon>Chelicerata</taxon>
        <taxon>Arachnida</taxon>
        <taxon>Acari</taxon>
        <taxon>Acariformes</taxon>
        <taxon>Trombidiformes</taxon>
        <taxon>Prostigmata</taxon>
        <taxon>Eleutherengona</taxon>
        <taxon>Raphignathae</taxon>
        <taxon>Tetranychoidea</taxon>
        <taxon>Tetranychidae</taxon>
        <taxon>Tetranychus</taxon>
    </lineage>
</organism>
<feature type="compositionally biased region" description="Low complexity" evidence="1">
    <location>
        <begin position="37"/>
        <end position="53"/>
    </location>
</feature>
<evidence type="ECO:0000256" key="1">
    <source>
        <dbReference type="SAM" id="MobiDB-lite"/>
    </source>
</evidence>
<keyword evidence="3" id="KW-1185">Reference proteome</keyword>
<reference evidence="3" key="1">
    <citation type="submission" date="2011-08" db="EMBL/GenBank/DDBJ databases">
        <authorList>
            <person name="Rombauts S."/>
        </authorList>
    </citation>
    <scope>NUCLEOTIDE SEQUENCE</scope>
    <source>
        <strain evidence="3">London</strain>
    </source>
</reference>